<reference evidence="2" key="1">
    <citation type="submission" date="2010-11" db="EMBL/GenBank/DDBJ databases">
        <title>The complete genome of Desulfurococcus mucosus DSM 2162.</title>
        <authorList>
            <consortium name="US DOE Joint Genome Institute (JGI-PGF)"/>
            <person name="Lucas S."/>
            <person name="Copeland A."/>
            <person name="Lapidus A."/>
            <person name="Bruce D."/>
            <person name="Goodwin L."/>
            <person name="Pitluck S."/>
            <person name="Kyrpides N."/>
            <person name="Mavromatis K."/>
            <person name="Pagani I."/>
            <person name="Ivanova N."/>
            <person name="Ovchinnikova G."/>
            <person name="Chertkov O."/>
            <person name="Held B."/>
            <person name="Brettin T."/>
            <person name="Detter J.C."/>
            <person name="Tapia R."/>
            <person name="Han C."/>
            <person name="Land M."/>
            <person name="Hauser L."/>
            <person name="Markowitz V."/>
            <person name="Cheng J.-F."/>
            <person name="Hugenholtz P."/>
            <person name="Woyke T."/>
            <person name="Wu D."/>
            <person name="Wirth R."/>
            <person name="Bilek Y."/>
            <person name="Hader T."/>
            <person name="Klenk H.-P."/>
            <person name="Eisen J.A."/>
        </authorList>
    </citation>
    <scope>NUCLEOTIDE SEQUENCE [LARGE SCALE GENOMIC DNA]</scope>
    <source>
        <strain evidence="2">ATCC 35584 / DSM 2162 / JCM 9187 / O7/1</strain>
    </source>
</reference>
<organism evidence="1 2">
    <name type="scientific">Desulfurococcus mucosus (strain ATCC 35584 / DSM 2162 / JCM 9187 / O7/1)</name>
    <dbReference type="NCBI Taxonomy" id="765177"/>
    <lineage>
        <taxon>Archaea</taxon>
        <taxon>Thermoproteota</taxon>
        <taxon>Thermoprotei</taxon>
        <taxon>Desulfurococcales</taxon>
        <taxon>Desulfurococcaceae</taxon>
        <taxon>Desulfurococcus</taxon>
    </lineage>
</organism>
<dbReference type="eggNOG" id="arCOG01442">
    <property type="taxonomic scope" value="Archaea"/>
</dbReference>
<dbReference type="GeneID" id="10153698"/>
<keyword evidence="2" id="KW-1185">Reference proteome</keyword>
<dbReference type="HOGENOM" id="CLU_1063971_0_0_2"/>
<dbReference type="KEGG" id="dmu:Desmu_0998"/>
<dbReference type="RefSeq" id="WP_013562522.1">
    <property type="nucleotide sequence ID" value="NC_014961.1"/>
</dbReference>
<evidence type="ECO:0008006" key="3">
    <source>
        <dbReference type="Google" id="ProtNLM"/>
    </source>
</evidence>
<dbReference type="OrthoDB" id="46234at2157"/>
<evidence type="ECO:0000313" key="1">
    <source>
        <dbReference type="EMBL" id="ADV65300.1"/>
    </source>
</evidence>
<dbReference type="Proteomes" id="UP000001068">
    <property type="component" value="Chromosome"/>
</dbReference>
<protein>
    <recommendedName>
        <fullName evidence="3">HD domain-containing protein</fullName>
    </recommendedName>
</protein>
<accession>E8R9X4</accession>
<dbReference type="STRING" id="765177.Desmu_0998"/>
<evidence type="ECO:0000313" key="2">
    <source>
        <dbReference type="Proteomes" id="UP000001068"/>
    </source>
</evidence>
<reference evidence="1 2" key="2">
    <citation type="journal article" date="2011" name="Stand. Genomic Sci.">
        <title>Complete genome sequence of Desulfurococcus mucosus type strain (O7/1).</title>
        <authorList>
            <person name="Wirth R."/>
            <person name="Chertkov O."/>
            <person name="Held B."/>
            <person name="Lapidus A."/>
            <person name="Nolan M."/>
            <person name="Lucas S."/>
            <person name="Hammon N."/>
            <person name="Deshpande S."/>
            <person name="Cheng J.F."/>
            <person name="Tapia R."/>
            <person name="Han C."/>
            <person name="Goodwin L."/>
            <person name="Pitluck S."/>
            <person name="Liolios K."/>
            <person name="Ioanna P."/>
            <person name="Ivanova N."/>
            <person name="Mavromatis K."/>
            <person name="Mikhailova N."/>
            <person name="Pati A."/>
            <person name="Chen A."/>
            <person name="Palaniappan K."/>
            <person name="Land M."/>
            <person name="Hauser L."/>
            <person name="Chang Y.J."/>
            <person name="Jeffries C.D."/>
            <person name="Bilek Y."/>
            <person name="Hader T."/>
            <person name="Rohde M."/>
            <person name="Spring S."/>
            <person name="Sikorski J."/>
            <person name="Goker M."/>
            <person name="Woyke T."/>
            <person name="Bristow J."/>
            <person name="Eisen J.A."/>
            <person name="Markowitz V."/>
            <person name="Hugenholtz P."/>
            <person name="Kyrpides N.C."/>
            <person name="Klenk H.P."/>
        </authorList>
    </citation>
    <scope>NUCLEOTIDE SEQUENCE [LARGE SCALE GENOMIC DNA]</scope>
    <source>
        <strain evidence="2">ATCC 35584 / DSM 2162 / JCM 9187 / O7/1</strain>
    </source>
</reference>
<dbReference type="InterPro" id="IPR038257">
    <property type="entry name" value="CRISPR-assoc_Cas3_HD_sf"/>
</dbReference>
<name>E8R9X4_DESM0</name>
<gene>
    <name evidence="1" type="ordered locus">Desmu_0998</name>
</gene>
<dbReference type="EMBL" id="CP002363">
    <property type="protein sequence ID" value="ADV65300.1"/>
    <property type="molecule type" value="Genomic_DNA"/>
</dbReference>
<dbReference type="Gene3D" id="1.10.3210.30">
    <property type="match status" value="1"/>
</dbReference>
<dbReference type="AlphaFoldDB" id="E8R9X4"/>
<proteinExistence type="predicted"/>
<sequence>MESKIVLCARKGQQLLEHVKLMLDFTEKCYFNKNEFELTARRLGIDASELREAIIVAEVFHDIGKIFFHSNLNVDEKCDNAPNSYRGHEVLSSFILNTISDQYRVFEYDTPRAREGTEPECIIQRALKYSVHLSIIGHHEAMGYQRRSHASSREVYEKFLWFKKRTGISAGEAVEGFLSNVLSGTPINLGTLRYDALDDEDLVRRYLERFVSHVDSVYNLHNESKEYLYASAIATRVSAVLMMADNFSAAKGSVKNKKMFLDFDSTCTMGRDVKVHT</sequence>